<evidence type="ECO:0000259" key="4">
    <source>
        <dbReference type="Pfam" id="PF22725"/>
    </source>
</evidence>
<dbReference type="InterPro" id="IPR036291">
    <property type="entry name" value="NAD(P)-bd_dom_sf"/>
</dbReference>
<dbReference type="SUPFAM" id="SSF55347">
    <property type="entry name" value="Glyceraldehyde-3-phosphate dehydrogenase-like, C-terminal domain"/>
    <property type="match status" value="1"/>
</dbReference>
<keyword evidence="6" id="KW-1185">Reference proteome</keyword>
<dbReference type="AlphaFoldDB" id="A0A8J8SDH9"/>
<dbReference type="SUPFAM" id="SSF51735">
    <property type="entry name" value="NAD(P)-binding Rossmann-fold domains"/>
    <property type="match status" value="1"/>
</dbReference>
<dbReference type="RefSeq" id="WP_212691003.1">
    <property type="nucleotide sequence ID" value="NZ_CP058561.1"/>
</dbReference>
<dbReference type="InterPro" id="IPR055170">
    <property type="entry name" value="GFO_IDH_MocA-like_dom"/>
</dbReference>
<evidence type="ECO:0000256" key="1">
    <source>
        <dbReference type="ARBA" id="ARBA00010928"/>
    </source>
</evidence>
<feature type="domain" description="Gfo/Idh/MocA-like oxidoreductase N-terminal" evidence="3">
    <location>
        <begin position="2"/>
        <end position="123"/>
    </location>
</feature>
<gene>
    <name evidence="5" type="primary">iolG</name>
    <name evidence="5" type="ORF">HYG85_19000</name>
</gene>
<dbReference type="PANTHER" id="PTHR42840:SF3">
    <property type="entry name" value="BINDING ROSSMANN FOLD OXIDOREDUCTASE, PUTATIVE (AFU_ORTHOLOGUE AFUA_2G10240)-RELATED"/>
    <property type="match status" value="1"/>
</dbReference>
<dbReference type="Gene3D" id="3.30.360.10">
    <property type="entry name" value="Dihydrodipicolinate Reductase, domain 2"/>
    <property type="match status" value="1"/>
</dbReference>
<name>A0A8J8SDH9_9FIRM</name>
<dbReference type="FunFam" id="3.30.360.10:FF:000023">
    <property type="entry name" value="Inositol 2-dehydrogenase"/>
    <property type="match status" value="1"/>
</dbReference>
<dbReference type="EC" id="1.1.1.18" evidence="5"/>
<dbReference type="InterPro" id="IPR030827">
    <property type="entry name" value="Myo_inos_IolG"/>
</dbReference>
<dbReference type="GO" id="GO:0050112">
    <property type="term" value="F:inositol 2-dehydrogenase (NAD+) activity"/>
    <property type="evidence" value="ECO:0007669"/>
    <property type="project" value="UniProtKB-EC"/>
</dbReference>
<dbReference type="Pfam" id="PF01408">
    <property type="entry name" value="GFO_IDH_MocA"/>
    <property type="match status" value="1"/>
</dbReference>
<proteinExistence type="inferred from homology"/>
<evidence type="ECO:0000259" key="3">
    <source>
        <dbReference type="Pfam" id="PF01408"/>
    </source>
</evidence>
<dbReference type="PANTHER" id="PTHR42840">
    <property type="entry name" value="NAD(P)-BINDING ROSSMANN-FOLD SUPERFAMILY PROTEIN-RELATED"/>
    <property type="match status" value="1"/>
</dbReference>
<dbReference type="Proteomes" id="UP000677305">
    <property type="component" value="Chromosome"/>
</dbReference>
<feature type="domain" description="GFO/IDH/MocA-like oxidoreductase" evidence="4">
    <location>
        <begin position="131"/>
        <end position="251"/>
    </location>
</feature>
<evidence type="ECO:0000313" key="6">
    <source>
        <dbReference type="Proteomes" id="UP000677305"/>
    </source>
</evidence>
<dbReference type="GO" id="GO:0000166">
    <property type="term" value="F:nucleotide binding"/>
    <property type="evidence" value="ECO:0007669"/>
    <property type="project" value="InterPro"/>
</dbReference>
<dbReference type="KEGG" id="vgu:HYG85_19000"/>
<protein>
    <submittedName>
        <fullName evidence="5">Inositol 2-dehydrogenase</fullName>
        <ecNumber evidence="5">1.1.1.18</ecNumber>
    </submittedName>
</protein>
<keyword evidence="2 5" id="KW-0560">Oxidoreductase</keyword>
<dbReference type="NCBIfam" id="TIGR04380">
    <property type="entry name" value="myo_inos_iolG"/>
    <property type="match status" value="1"/>
</dbReference>
<dbReference type="InterPro" id="IPR000683">
    <property type="entry name" value="Gfo/Idh/MocA-like_OxRdtase_N"/>
</dbReference>
<dbReference type="Gene3D" id="3.40.50.720">
    <property type="entry name" value="NAD(P)-binding Rossmann-like Domain"/>
    <property type="match status" value="1"/>
</dbReference>
<evidence type="ECO:0000256" key="2">
    <source>
        <dbReference type="ARBA" id="ARBA00023002"/>
    </source>
</evidence>
<organism evidence="5 6">
    <name type="scientific">Vallitalea guaymasensis</name>
    <dbReference type="NCBI Taxonomy" id="1185412"/>
    <lineage>
        <taxon>Bacteria</taxon>
        <taxon>Bacillati</taxon>
        <taxon>Bacillota</taxon>
        <taxon>Clostridia</taxon>
        <taxon>Lachnospirales</taxon>
        <taxon>Vallitaleaceae</taxon>
        <taxon>Vallitalea</taxon>
    </lineage>
</organism>
<reference evidence="5 6" key="1">
    <citation type="submission" date="2020-07" db="EMBL/GenBank/DDBJ databases">
        <title>Vallitalea guaymasensis genome.</title>
        <authorList>
            <person name="Postec A."/>
        </authorList>
    </citation>
    <scope>NUCLEOTIDE SEQUENCE [LARGE SCALE GENOMIC DNA]</scope>
    <source>
        <strain evidence="5 6">Ra1766G1</strain>
    </source>
</reference>
<sequence length="337" mass="37526">MVKIGIIGIGRIGKIHTENICYNIPKAEVTAIADINMTDKVIKWADGLGINRCYKDYRKILGDKDIDAVLICSSTNTHAPISLEAIKASKHVFCEKPIDLEVHKIMEVINALEEKNLKYQVGFNRRFDHNFKAVREAVSNGKIGDPHILKITSRDPAPPSIDYVKVSGGLFLDMTIHDFDMARYLVNSDVEELYVQGDVLIDEEIGKAGDVDTALISMKMENGTLAVIDNSRKAVYGYDQRAEVFGSSGMLTTSNDKQSTAMLSNEQGVLSEKPLYFFLERYMDSFREEMSCFINAIVNDEPVPVGVYDGLKSVIIGMAAKKSLEEGRPVKISEIKF</sequence>
<accession>A0A8J8SDH9</accession>
<evidence type="ECO:0000313" key="5">
    <source>
        <dbReference type="EMBL" id="QUH30893.1"/>
    </source>
</evidence>
<dbReference type="EMBL" id="CP058561">
    <property type="protein sequence ID" value="QUH30893.1"/>
    <property type="molecule type" value="Genomic_DNA"/>
</dbReference>
<comment type="similarity">
    <text evidence="1">Belongs to the Gfo/Idh/MocA family.</text>
</comment>
<dbReference type="Pfam" id="PF22725">
    <property type="entry name" value="GFO_IDH_MocA_C3"/>
    <property type="match status" value="1"/>
</dbReference>